<keyword evidence="2" id="KW-1185">Reference proteome</keyword>
<reference evidence="1" key="2">
    <citation type="journal article" date="2022" name="New Phytol.">
        <title>Evolutionary transition to the ectomycorrhizal habit in the genomes of a hyperdiverse lineage of mushroom-forming fungi.</title>
        <authorList>
            <person name="Looney B."/>
            <person name="Miyauchi S."/>
            <person name="Morin E."/>
            <person name="Drula E."/>
            <person name="Courty P.E."/>
            <person name="Kohler A."/>
            <person name="Kuo A."/>
            <person name="LaButti K."/>
            <person name="Pangilinan J."/>
            <person name="Lipzen A."/>
            <person name="Riley R."/>
            <person name="Andreopoulos W."/>
            <person name="He G."/>
            <person name="Johnson J."/>
            <person name="Nolan M."/>
            <person name="Tritt A."/>
            <person name="Barry K.W."/>
            <person name="Grigoriev I.V."/>
            <person name="Nagy L.G."/>
            <person name="Hibbett D."/>
            <person name="Henrissat B."/>
            <person name="Matheny P.B."/>
            <person name="Labbe J."/>
            <person name="Martin F.M."/>
        </authorList>
    </citation>
    <scope>NUCLEOTIDE SEQUENCE</scope>
    <source>
        <strain evidence="1">EC-137</strain>
    </source>
</reference>
<dbReference type="Proteomes" id="UP000814128">
    <property type="component" value="Unassembled WGS sequence"/>
</dbReference>
<gene>
    <name evidence="1" type="ORF">K488DRAFT_52919</name>
</gene>
<name>A0ACB8QHD0_9AGAM</name>
<accession>A0ACB8QHD0</accession>
<evidence type="ECO:0000313" key="1">
    <source>
        <dbReference type="EMBL" id="KAI0031057.1"/>
    </source>
</evidence>
<reference evidence="1" key="1">
    <citation type="submission" date="2021-02" db="EMBL/GenBank/DDBJ databases">
        <authorList>
            <consortium name="DOE Joint Genome Institute"/>
            <person name="Ahrendt S."/>
            <person name="Looney B.P."/>
            <person name="Miyauchi S."/>
            <person name="Morin E."/>
            <person name="Drula E."/>
            <person name="Courty P.E."/>
            <person name="Chicoki N."/>
            <person name="Fauchery L."/>
            <person name="Kohler A."/>
            <person name="Kuo A."/>
            <person name="Labutti K."/>
            <person name="Pangilinan J."/>
            <person name="Lipzen A."/>
            <person name="Riley R."/>
            <person name="Andreopoulos W."/>
            <person name="He G."/>
            <person name="Johnson J."/>
            <person name="Barry K.W."/>
            <person name="Grigoriev I.V."/>
            <person name="Nagy L."/>
            <person name="Hibbett D."/>
            <person name="Henrissat B."/>
            <person name="Matheny P.B."/>
            <person name="Labbe J."/>
            <person name="Martin F."/>
        </authorList>
    </citation>
    <scope>NUCLEOTIDE SEQUENCE</scope>
    <source>
        <strain evidence="1">EC-137</strain>
    </source>
</reference>
<protein>
    <submittedName>
        <fullName evidence="1">Uncharacterized protein</fullName>
    </submittedName>
</protein>
<sequence>MATTTHIIYSDYDPTRAKAQGDPPQNVASWYKSLQRTQPHTASTTTTNIPSVLVSPPIASSSNLPAELALSASKPKKGAGNDPTWFISRALDTPSSVSPAPAPSTSLAEILAREPPSARAPHRPPVFLHLPPDNRGWVMLQNQGWSEGEALGSSRCLVTTPKRPDGIAPPKKSGRKESVKHEDVSCGPDVDIVEVKHTPVVDLTFESDSEDDVIGSELREDVSDFTSGNDGAHAAAAARAGASGGVDGDARGGQRALLTPLPTVLKADRLGIGLKAKMAGPFRQSVKRVTHNAAALSMHMRAAEETRRTKNSLGRGRRAFARIDRAEQQARQDLLAYMNS</sequence>
<comment type="caution">
    <text evidence="1">The sequence shown here is derived from an EMBL/GenBank/DDBJ whole genome shotgun (WGS) entry which is preliminary data.</text>
</comment>
<proteinExistence type="predicted"/>
<evidence type="ECO:0000313" key="2">
    <source>
        <dbReference type="Proteomes" id="UP000814128"/>
    </source>
</evidence>
<dbReference type="EMBL" id="MU273594">
    <property type="protein sequence ID" value="KAI0031057.1"/>
    <property type="molecule type" value="Genomic_DNA"/>
</dbReference>
<organism evidence="1 2">
    <name type="scientific">Vararia minispora EC-137</name>
    <dbReference type="NCBI Taxonomy" id="1314806"/>
    <lineage>
        <taxon>Eukaryota</taxon>
        <taxon>Fungi</taxon>
        <taxon>Dikarya</taxon>
        <taxon>Basidiomycota</taxon>
        <taxon>Agaricomycotina</taxon>
        <taxon>Agaricomycetes</taxon>
        <taxon>Russulales</taxon>
        <taxon>Lachnocladiaceae</taxon>
        <taxon>Vararia</taxon>
    </lineage>
</organism>